<evidence type="ECO:0000313" key="8">
    <source>
        <dbReference type="Proteomes" id="UP000654075"/>
    </source>
</evidence>
<gene>
    <name evidence="7" type="ORF">PGLA1383_LOCUS8074</name>
</gene>
<keyword evidence="3" id="KW-0521">NADP</keyword>
<dbReference type="PANTHER" id="PTHR23429:SF0">
    <property type="entry name" value="GLUCOSE-6-PHOSPHATE 1-DEHYDROGENASE"/>
    <property type="match status" value="1"/>
</dbReference>
<evidence type="ECO:0000256" key="1">
    <source>
        <dbReference type="ARBA" id="ARBA00004921"/>
    </source>
</evidence>
<dbReference type="Gene3D" id="3.40.50.720">
    <property type="entry name" value="NAD(P)-binding Rossmann-like Domain"/>
    <property type="match status" value="1"/>
</dbReference>
<dbReference type="InterPro" id="IPR022674">
    <property type="entry name" value="G6P_DH_NAD-bd"/>
</dbReference>
<organism evidence="7 8">
    <name type="scientific">Polarella glacialis</name>
    <name type="common">Dinoflagellate</name>
    <dbReference type="NCBI Taxonomy" id="89957"/>
    <lineage>
        <taxon>Eukaryota</taxon>
        <taxon>Sar</taxon>
        <taxon>Alveolata</taxon>
        <taxon>Dinophyceae</taxon>
        <taxon>Suessiales</taxon>
        <taxon>Suessiaceae</taxon>
        <taxon>Polarella</taxon>
    </lineage>
</organism>
<feature type="domain" description="Glucose-6-phosphate dehydrogenase NAD-binding" evidence="6">
    <location>
        <begin position="2"/>
        <end position="29"/>
    </location>
</feature>
<dbReference type="Pfam" id="PF00479">
    <property type="entry name" value="G6PD_N"/>
    <property type="match status" value="1"/>
</dbReference>
<comment type="pathway">
    <text evidence="1">Carbohydrate degradation.</text>
</comment>
<dbReference type="Gene3D" id="3.30.360.10">
    <property type="entry name" value="Dihydrodipicolinate Reductase, domain 2"/>
    <property type="match status" value="1"/>
</dbReference>
<evidence type="ECO:0000256" key="4">
    <source>
        <dbReference type="ARBA" id="ARBA00023002"/>
    </source>
</evidence>
<dbReference type="PANTHER" id="PTHR23429">
    <property type="entry name" value="GLUCOSE-6-PHOSPHATE 1-DEHYDROGENASE G6PD"/>
    <property type="match status" value="1"/>
</dbReference>
<proteinExistence type="predicted"/>
<dbReference type="Proteomes" id="UP000654075">
    <property type="component" value="Unassembled WGS sequence"/>
</dbReference>
<evidence type="ECO:0000256" key="5">
    <source>
        <dbReference type="ARBA" id="ARBA00023277"/>
    </source>
</evidence>
<accession>A0A813DQB0</accession>
<dbReference type="EMBL" id="CAJNNV010003607">
    <property type="protein sequence ID" value="CAE8589306.1"/>
    <property type="molecule type" value="Genomic_DNA"/>
</dbReference>
<dbReference type="GO" id="GO:0009051">
    <property type="term" value="P:pentose-phosphate shunt, oxidative branch"/>
    <property type="evidence" value="ECO:0007669"/>
    <property type="project" value="TreeGrafter"/>
</dbReference>
<comment type="caution">
    <text evidence="7">The sequence shown here is derived from an EMBL/GenBank/DDBJ whole genome shotgun (WGS) entry which is preliminary data.</text>
</comment>
<evidence type="ECO:0000256" key="3">
    <source>
        <dbReference type="ARBA" id="ARBA00022857"/>
    </source>
</evidence>
<reference evidence="7" key="1">
    <citation type="submission" date="2021-02" db="EMBL/GenBank/DDBJ databases">
        <authorList>
            <person name="Dougan E. K."/>
            <person name="Rhodes N."/>
            <person name="Thang M."/>
            <person name="Chan C."/>
        </authorList>
    </citation>
    <scope>NUCLEOTIDE SEQUENCE</scope>
</reference>
<dbReference type="SUPFAM" id="SSF55347">
    <property type="entry name" value="Glyceraldehyde-3-phosphate dehydrogenase-like, C-terminal domain"/>
    <property type="match status" value="1"/>
</dbReference>
<name>A0A813DQB0_POLGL</name>
<keyword evidence="4" id="KW-0560">Oxidoreductase</keyword>
<evidence type="ECO:0000313" key="7">
    <source>
        <dbReference type="EMBL" id="CAE8589306.1"/>
    </source>
</evidence>
<dbReference type="GO" id="GO:0004345">
    <property type="term" value="F:glucose-6-phosphate dehydrogenase activity"/>
    <property type="evidence" value="ECO:0007669"/>
    <property type="project" value="UniProtKB-EC"/>
</dbReference>
<dbReference type="OrthoDB" id="60984at2759"/>
<evidence type="ECO:0000256" key="2">
    <source>
        <dbReference type="ARBA" id="ARBA00013019"/>
    </source>
</evidence>
<keyword evidence="8" id="KW-1185">Reference proteome</keyword>
<dbReference type="GO" id="GO:0006006">
    <property type="term" value="P:glucose metabolic process"/>
    <property type="evidence" value="ECO:0007669"/>
    <property type="project" value="InterPro"/>
</dbReference>
<evidence type="ECO:0000259" key="6">
    <source>
        <dbReference type="Pfam" id="PF00479"/>
    </source>
</evidence>
<protein>
    <recommendedName>
        <fullName evidence="2">glucose-6-phosphate dehydrogenase (NADP(+))</fullName>
        <ecNumber evidence="2">1.1.1.49</ecNumber>
    </recommendedName>
</protein>
<sequence>MLNNMTSRLFREDQLFRIDHYLAKEKVLNLVAFRFANQLYELLWNRQPHRTCSHCFQGGYWYPWPWRVLRRFRHHPRHHAEPPSASDALAGHGAAGTAACRLHRQREVQAAPSNTHAGDEGLFPGAVHFWSCTPRGQRNQRAGVLGGQHCAS</sequence>
<dbReference type="GO" id="GO:0050661">
    <property type="term" value="F:NADP binding"/>
    <property type="evidence" value="ECO:0007669"/>
    <property type="project" value="InterPro"/>
</dbReference>
<keyword evidence="5" id="KW-0119">Carbohydrate metabolism</keyword>
<dbReference type="EC" id="1.1.1.49" evidence="2"/>
<dbReference type="GO" id="GO:0005829">
    <property type="term" value="C:cytosol"/>
    <property type="evidence" value="ECO:0007669"/>
    <property type="project" value="TreeGrafter"/>
</dbReference>
<dbReference type="AlphaFoldDB" id="A0A813DQB0"/>
<dbReference type="InterPro" id="IPR001282">
    <property type="entry name" value="G6P_DH"/>
</dbReference>